<dbReference type="Gene3D" id="1.10.8.60">
    <property type="match status" value="1"/>
</dbReference>
<dbReference type="InterPro" id="IPR001789">
    <property type="entry name" value="Sig_transdc_resp-reg_receiver"/>
</dbReference>
<keyword evidence="3" id="KW-0805">Transcription regulation</keyword>
<dbReference type="InterPro" id="IPR058031">
    <property type="entry name" value="AAA_lid_NorR"/>
</dbReference>
<evidence type="ECO:0000313" key="10">
    <source>
        <dbReference type="Proteomes" id="UP001462640"/>
    </source>
</evidence>
<evidence type="ECO:0000256" key="3">
    <source>
        <dbReference type="ARBA" id="ARBA00023015"/>
    </source>
</evidence>
<dbReference type="PANTHER" id="PTHR32071">
    <property type="entry name" value="TRANSCRIPTIONAL REGULATORY PROTEIN"/>
    <property type="match status" value="1"/>
</dbReference>
<dbReference type="InterPro" id="IPR002197">
    <property type="entry name" value="HTH_Fis"/>
</dbReference>
<dbReference type="PANTHER" id="PTHR32071:SF117">
    <property type="entry name" value="PTS-DEPENDENT DIHYDROXYACETONE KINASE OPERON REGULATORY PROTEIN-RELATED"/>
    <property type="match status" value="1"/>
</dbReference>
<dbReference type="Gene3D" id="3.40.50.300">
    <property type="entry name" value="P-loop containing nucleotide triphosphate hydrolases"/>
    <property type="match status" value="1"/>
</dbReference>
<dbReference type="Pfam" id="PF02954">
    <property type="entry name" value="HTH_8"/>
    <property type="match status" value="1"/>
</dbReference>
<dbReference type="InterPro" id="IPR025943">
    <property type="entry name" value="Sigma_54_int_dom_ATP-bd_2"/>
</dbReference>
<dbReference type="CDD" id="cd00009">
    <property type="entry name" value="AAA"/>
    <property type="match status" value="1"/>
</dbReference>
<feature type="domain" description="Response regulatory" evidence="8">
    <location>
        <begin position="3"/>
        <end position="116"/>
    </location>
</feature>
<accession>A0ABV0GGL8</accession>
<evidence type="ECO:0000259" key="8">
    <source>
        <dbReference type="PROSITE" id="PS50110"/>
    </source>
</evidence>
<dbReference type="InterPro" id="IPR002078">
    <property type="entry name" value="Sigma_54_int"/>
</dbReference>
<gene>
    <name evidence="9" type="ORF">ABDJ40_15570</name>
</gene>
<dbReference type="PROSITE" id="PS50045">
    <property type="entry name" value="SIGMA54_INTERACT_4"/>
    <property type="match status" value="1"/>
</dbReference>
<dbReference type="Pfam" id="PF00158">
    <property type="entry name" value="Sigma54_activat"/>
    <property type="match status" value="1"/>
</dbReference>
<name>A0ABV0GGL8_9BURK</name>
<dbReference type="PROSITE" id="PS00688">
    <property type="entry name" value="SIGMA54_INTERACT_3"/>
    <property type="match status" value="1"/>
</dbReference>
<dbReference type="SUPFAM" id="SSF52540">
    <property type="entry name" value="P-loop containing nucleoside triphosphate hydrolases"/>
    <property type="match status" value="1"/>
</dbReference>
<dbReference type="Gene3D" id="1.10.10.60">
    <property type="entry name" value="Homeodomain-like"/>
    <property type="match status" value="1"/>
</dbReference>
<evidence type="ECO:0000256" key="1">
    <source>
        <dbReference type="ARBA" id="ARBA00022741"/>
    </source>
</evidence>
<keyword evidence="5" id="KW-0804">Transcription</keyword>
<organism evidence="9 10">
    <name type="scientific">Roseateles flavus</name>
    <dbReference type="NCBI Taxonomy" id="3149041"/>
    <lineage>
        <taxon>Bacteria</taxon>
        <taxon>Pseudomonadati</taxon>
        <taxon>Pseudomonadota</taxon>
        <taxon>Betaproteobacteria</taxon>
        <taxon>Burkholderiales</taxon>
        <taxon>Sphaerotilaceae</taxon>
        <taxon>Roseateles</taxon>
    </lineage>
</organism>
<keyword evidence="10" id="KW-1185">Reference proteome</keyword>
<dbReference type="Proteomes" id="UP001462640">
    <property type="component" value="Unassembled WGS sequence"/>
</dbReference>
<sequence>MAHALIVDDDGDSVESLQALITAEHFTVSVAHNLRDARRHIALQQPDLILLDLELPDGNGMDLFTDPQLVANSEVVLITGHASLETSIQALRLGAADYLVKPINLRHLQGVLSRVTRPAVLKAEVADLHAHLAEDGNFGHLWGRAPAMLPVYEQISRVAGTGVSVFILGESGTGKELVAQTVHDLSRRRKKPFLAVNCGAISPNLIESEIFGHEKGAFTGADHQHQGFFERASGGTLFLDELTEMPLELQVKLLRVLETGRYMRVGSTQTMEADVRVIAASNRPLIQAVEAGKLREDLLYRLNVFPIELPPLRDRLSDVPLLARHFLSAIGAKEGQHKQFTGAAMERLCRYRWPGNVRELRNAVQRAYVMASGELITDQWLPAPDLPAAPGGVAPQPGVLLVQEPPPQGILGALGAVPLEGEGTAGAGAPLSTGLASPGYAAAAAPGPLVAASGMVAGDGMTAGMAPGVTPGMAAAGAGAGNGREQGALLVPIGCSMAEIERRFILATLAHYKQHKERTAAVLGISLKTLYNRLKEYAATESDWPEGRP</sequence>
<dbReference type="SMART" id="SM00382">
    <property type="entry name" value="AAA"/>
    <property type="match status" value="1"/>
</dbReference>
<evidence type="ECO:0000256" key="6">
    <source>
        <dbReference type="PROSITE-ProRule" id="PRU00169"/>
    </source>
</evidence>
<dbReference type="SUPFAM" id="SSF52172">
    <property type="entry name" value="CheY-like"/>
    <property type="match status" value="1"/>
</dbReference>
<dbReference type="InterPro" id="IPR025662">
    <property type="entry name" value="Sigma_54_int_dom_ATP-bd_1"/>
</dbReference>
<dbReference type="InterPro" id="IPR011006">
    <property type="entry name" value="CheY-like_superfamily"/>
</dbReference>
<evidence type="ECO:0000256" key="2">
    <source>
        <dbReference type="ARBA" id="ARBA00022840"/>
    </source>
</evidence>
<evidence type="ECO:0000256" key="4">
    <source>
        <dbReference type="ARBA" id="ARBA00023125"/>
    </source>
</evidence>
<keyword evidence="4" id="KW-0238">DNA-binding</keyword>
<dbReference type="SUPFAM" id="SSF46689">
    <property type="entry name" value="Homeodomain-like"/>
    <property type="match status" value="1"/>
</dbReference>
<keyword evidence="1" id="KW-0547">Nucleotide-binding</keyword>
<keyword evidence="6" id="KW-0597">Phosphoprotein</keyword>
<dbReference type="CDD" id="cd00156">
    <property type="entry name" value="REC"/>
    <property type="match status" value="1"/>
</dbReference>
<dbReference type="InterPro" id="IPR025944">
    <property type="entry name" value="Sigma_54_int_dom_CS"/>
</dbReference>
<dbReference type="RefSeq" id="WP_347611255.1">
    <property type="nucleotide sequence ID" value="NZ_JBDPZC010000007.1"/>
</dbReference>
<keyword evidence="2" id="KW-0067">ATP-binding</keyword>
<dbReference type="InterPro" id="IPR009057">
    <property type="entry name" value="Homeodomain-like_sf"/>
</dbReference>
<evidence type="ECO:0000313" key="9">
    <source>
        <dbReference type="EMBL" id="MEO3714184.1"/>
    </source>
</evidence>
<dbReference type="Pfam" id="PF00072">
    <property type="entry name" value="Response_reg"/>
    <property type="match status" value="1"/>
</dbReference>
<dbReference type="Pfam" id="PF25601">
    <property type="entry name" value="AAA_lid_14"/>
    <property type="match status" value="1"/>
</dbReference>
<dbReference type="EMBL" id="JBDPZC010000007">
    <property type="protein sequence ID" value="MEO3714184.1"/>
    <property type="molecule type" value="Genomic_DNA"/>
</dbReference>
<evidence type="ECO:0000259" key="7">
    <source>
        <dbReference type="PROSITE" id="PS50045"/>
    </source>
</evidence>
<proteinExistence type="predicted"/>
<dbReference type="Gene3D" id="3.40.50.2300">
    <property type="match status" value="1"/>
</dbReference>
<dbReference type="InterPro" id="IPR003593">
    <property type="entry name" value="AAA+_ATPase"/>
</dbReference>
<dbReference type="PROSITE" id="PS50110">
    <property type="entry name" value="RESPONSE_REGULATORY"/>
    <property type="match status" value="1"/>
</dbReference>
<evidence type="ECO:0000256" key="5">
    <source>
        <dbReference type="ARBA" id="ARBA00023163"/>
    </source>
</evidence>
<feature type="modified residue" description="4-aspartylphosphate" evidence="6">
    <location>
        <position position="52"/>
    </location>
</feature>
<dbReference type="PROSITE" id="PS00675">
    <property type="entry name" value="SIGMA54_INTERACT_1"/>
    <property type="match status" value="1"/>
</dbReference>
<comment type="caution">
    <text evidence="9">The sequence shown here is derived from an EMBL/GenBank/DDBJ whole genome shotgun (WGS) entry which is preliminary data.</text>
</comment>
<dbReference type="InterPro" id="IPR027417">
    <property type="entry name" value="P-loop_NTPase"/>
</dbReference>
<dbReference type="PROSITE" id="PS00676">
    <property type="entry name" value="SIGMA54_INTERACT_2"/>
    <property type="match status" value="1"/>
</dbReference>
<feature type="domain" description="Sigma-54 factor interaction" evidence="7">
    <location>
        <begin position="141"/>
        <end position="369"/>
    </location>
</feature>
<protein>
    <submittedName>
        <fullName evidence="9">Sigma-54 dependent transcriptional regulator</fullName>
    </submittedName>
</protein>
<dbReference type="SMART" id="SM00448">
    <property type="entry name" value="REC"/>
    <property type="match status" value="1"/>
</dbReference>
<reference evidence="9 10" key="1">
    <citation type="submission" date="2024-05" db="EMBL/GenBank/DDBJ databases">
        <title>Roseateles sp. 2.12 16S ribosomal RNA gene Genome sequencing and assembly.</title>
        <authorList>
            <person name="Woo H."/>
        </authorList>
    </citation>
    <scope>NUCLEOTIDE SEQUENCE [LARGE SCALE GENOMIC DNA]</scope>
    <source>
        <strain evidence="9 10">2.12</strain>
    </source>
</reference>